<protein>
    <submittedName>
        <fullName evidence="1">Uncharacterized protein</fullName>
    </submittedName>
</protein>
<sequence length="76" mass="9028">MENRYGCFLCYGSMRDKTRQKNFLIPGCPFTIKRRYVPLTMDLPFLQAIPPLPIRRRTLTCADEHDFWHSQCCSLE</sequence>
<accession>A0A2P2NSJ7</accession>
<dbReference type="AlphaFoldDB" id="A0A2P2NSJ7"/>
<organism evidence="1">
    <name type="scientific">Rhizophora mucronata</name>
    <name type="common">Asiatic mangrove</name>
    <dbReference type="NCBI Taxonomy" id="61149"/>
    <lineage>
        <taxon>Eukaryota</taxon>
        <taxon>Viridiplantae</taxon>
        <taxon>Streptophyta</taxon>
        <taxon>Embryophyta</taxon>
        <taxon>Tracheophyta</taxon>
        <taxon>Spermatophyta</taxon>
        <taxon>Magnoliopsida</taxon>
        <taxon>eudicotyledons</taxon>
        <taxon>Gunneridae</taxon>
        <taxon>Pentapetalae</taxon>
        <taxon>rosids</taxon>
        <taxon>fabids</taxon>
        <taxon>Malpighiales</taxon>
        <taxon>Rhizophoraceae</taxon>
        <taxon>Rhizophora</taxon>
    </lineage>
</organism>
<reference evidence="1" key="1">
    <citation type="submission" date="2018-02" db="EMBL/GenBank/DDBJ databases">
        <title>Rhizophora mucronata_Transcriptome.</title>
        <authorList>
            <person name="Meera S.P."/>
            <person name="Sreeshan A."/>
            <person name="Augustine A."/>
        </authorList>
    </citation>
    <scope>NUCLEOTIDE SEQUENCE</scope>
    <source>
        <tissue evidence="1">Leaf</tissue>
    </source>
</reference>
<evidence type="ECO:0000313" key="1">
    <source>
        <dbReference type="EMBL" id="MBX45469.1"/>
    </source>
</evidence>
<name>A0A2P2NSJ7_RHIMU</name>
<dbReference type="EMBL" id="GGEC01064985">
    <property type="protein sequence ID" value="MBX45469.1"/>
    <property type="molecule type" value="Transcribed_RNA"/>
</dbReference>
<proteinExistence type="predicted"/>